<evidence type="ECO:0000313" key="11">
    <source>
        <dbReference type="Proteomes" id="UP000037460"/>
    </source>
</evidence>
<keyword evidence="11" id="KW-1185">Reference proteome</keyword>
<evidence type="ECO:0000313" key="10">
    <source>
        <dbReference type="EMBL" id="KOO22228.1"/>
    </source>
</evidence>
<dbReference type="Gene3D" id="3.30.730.10">
    <property type="entry name" value="AP2/ERF domain"/>
    <property type="match status" value="7"/>
</dbReference>
<dbReference type="GO" id="GO:0005634">
    <property type="term" value="C:nucleus"/>
    <property type="evidence" value="ECO:0007669"/>
    <property type="project" value="UniProtKB-SubCell"/>
</dbReference>
<dbReference type="PROSITE" id="PS51032">
    <property type="entry name" value="AP2_ERF"/>
    <property type="match status" value="2"/>
</dbReference>
<keyword evidence="3" id="KW-0238">DNA-binding</keyword>
<dbReference type="GO" id="GO:0008270">
    <property type="term" value="F:zinc ion binding"/>
    <property type="evidence" value="ECO:0007669"/>
    <property type="project" value="UniProtKB-KW"/>
</dbReference>
<comment type="subcellular location">
    <subcellularLocation>
        <location evidence="1">Nucleus</location>
    </subcellularLocation>
</comment>
<keyword evidence="6" id="KW-0862">Zinc</keyword>
<dbReference type="PANTHER" id="PTHR31677:SF202">
    <property type="entry name" value="ETHYLENE-RESPONSIVE TRANSCRIPTION FACTOR 12"/>
    <property type="match status" value="1"/>
</dbReference>
<evidence type="ECO:0000259" key="8">
    <source>
        <dbReference type="PROSITE" id="PS50089"/>
    </source>
</evidence>
<gene>
    <name evidence="10" type="ORF">Ctob_005404</name>
</gene>
<feature type="compositionally biased region" description="Pro residues" evidence="7">
    <location>
        <begin position="1030"/>
        <end position="1047"/>
    </location>
</feature>
<dbReference type="CDD" id="cd16448">
    <property type="entry name" value="RING-H2"/>
    <property type="match status" value="1"/>
</dbReference>
<dbReference type="Gene3D" id="3.30.40.10">
    <property type="entry name" value="Zinc/RING finger domain, C3HC4 (zinc finger)"/>
    <property type="match status" value="1"/>
</dbReference>
<evidence type="ECO:0000256" key="1">
    <source>
        <dbReference type="ARBA" id="ARBA00004123"/>
    </source>
</evidence>
<name>A0A0M0J7L4_9EUKA</name>
<dbReference type="SMART" id="SM00184">
    <property type="entry name" value="RING"/>
    <property type="match status" value="1"/>
</dbReference>
<reference evidence="11" key="1">
    <citation type="journal article" date="2015" name="PLoS Genet.">
        <title>Genome Sequence and Transcriptome Analyses of Chrysochromulina tobin: Metabolic Tools for Enhanced Algal Fitness in the Prominent Order Prymnesiales (Haptophyceae).</title>
        <authorList>
            <person name="Hovde B.T."/>
            <person name="Deodato C.R."/>
            <person name="Hunsperger H.M."/>
            <person name="Ryken S.A."/>
            <person name="Yost W."/>
            <person name="Jha R.K."/>
            <person name="Patterson J."/>
            <person name="Monnat R.J. Jr."/>
            <person name="Barlow S.B."/>
            <person name="Starkenburg S.R."/>
            <person name="Cattolico R.A."/>
        </authorList>
    </citation>
    <scope>NUCLEOTIDE SEQUENCE</scope>
    <source>
        <strain evidence="11">CCMP291</strain>
    </source>
</reference>
<dbReference type="InterPro" id="IPR001471">
    <property type="entry name" value="AP2/ERF_dom"/>
</dbReference>
<dbReference type="Proteomes" id="UP000037460">
    <property type="component" value="Unassembled WGS sequence"/>
</dbReference>
<keyword evidence="6" id="KW-0863">Zinc-finger</keyword>
<dbReference type="PROSITE" id="PS50089">
    <property type="entry name" value="ZF_RING_2"/>
    <property type="match status" value="1"/>
</dbReference>
<evidence type="ECO:0000259" key="9">
    <source>
        <dbReference type="PROSITE" id="PS51032"/>
    </source>
</evidence>
<dbReference type="InterPro" id="IPR036955">
    <property type="entry name" value="AP2/ERF_dom_sf"/>
</dbReference>
<dbReference type="OrthoDB" id="1931494at2759"/>
<sequence length="1205" mass="127932">MLPEEVRAAAAAEGLELVPSSSNETGFKGVCKKHGKYYEAQIRENGMKLHLGKFPSPEEAALCYARHIGAGRAAAEAAEARVAAPRPLTADEARAAAAAEGLELVPSAIGEIGFRGVRMNQGKYKAQITENGMQIHLGTFATPEEAALSYARRAGAERAAAEAAEARVPVPRPLTPDEARAAAAAEGLELVPSSYSETGFRGVTRNGSKYIANIRENGTQRYLGTFATSEEAALCYARHIGAKRAAAGSAEARGEGPRPLTADEARAAAAAEGLELVPSSSNETGFKGVAEHYGRYQGQIWENGKRRYVGSFATPEEAALCYARRIGAERAAAEAAEARGEGPRPLTADEARAAAATERLELVPSSSSETGFRGVTRNGSKYNASITENGPLRNLGMFATPEEAALCYARHAGAERAAAEAAEARGEGPQPLTADEARAAAAAEGLELVPSSSGETGFKGVRKHSGRYKAHIKEKGKHRYLGVFSTPEEAALCYARYIGAERAAAEAAQARGEGPRPLTADEARAAAAAEGLDLVPSSSNETGFKGVTKHRGNEYANSRPIRENGQRHLGTFATPEEAALRYARYIGAERSMAEAAHARVEGPQQLTPDEARVAAAAEGLELLPSSSGESGFKGVVMHYGKYQARIEEKGNLRHLGTFATPEEAALCYARHAGAERAVAEAAEARGKRPRPLTADEARVAAAAEGLVLVPSSSSETGFRGVTKKYGMYKARVLERGMQRHLGSFTTPEEAALCYARHIGAERAAAQAAEVRVTLPQPLTADEARAAAAAEGLELVLSSYGETGFKGVCKHHGKYMGRIKENGKARHLGFFATPEEAALCYARHAGAKRAAAEASVARGEGLQPLTADEADEVRAVAAAEGLELVPSWTCESGFKGVTKTYYKYKAHTTENGKMRHLGTFATPEEAALCYARHIGAERAAAEAAEARVERPRPLTADEARAAAAAEGLELVPSSSSETGFKAVCNRSGRYTTETWENGRTHYLGSFATPEEAALCYARHVRDLVDGWLIPGPRPPHRPPSQAPVPAPPTRSEVEQAEAFTSMREDQRKQQGSPSSLPAATTEHASRKRLAVAVAFAEVVLQGAIPFQPQLTAESGDDPGAARCVICLEALDLSAASSRGEAACGHTPCCGNYYHKRCLSQWLQGSGQSDNDPLPIERLEKKCPTCRREQLVARTLVPGPCPQRLCK</sequence>
<dbReference type="InterPro" id="IPR001841">
    <property type="entry name" value="Znf_RING"/>
</dbReference>
<organism evidence="10 11">
    <name type="scientific">Chrysochromulina tobinii</name>
    <dbReference type="NCBI Taxonomy" id="1460289"/>
    <lineage>
        <taxon>Eukaryota</taxon>
        <taxon>Haptista</taxon>
        <taxon>Haptophyta</taxon>
        <taxon>Prymnesiophyceae</taxon>
        <taxon>Prymnesiales</taxon>
        <taxon>Chrysochromulinaceae</taxon>
        <taxon>Chrysochromulina</taxon>
    </lineage>
</organism>
<evidence type="ECO:0000256" key="7">
    <source>
        <dbReference type="SAM" id="MobiDB-lite"/>
    </source>
</evidence>
<protein>
    <recommendedName>
        <fullName evidence="12">RING-type domain-containing protein</fullName>
    </recommendedName>
</protein>
<dbReference type="GO" id="GO:0003700">
    <property type="term" value="F:DNA-binding transcription factor activity"/>
    <property type="evidence" value="ECO:0007669"/>
    <property type="project" value="InterPro"/>
</dbReference>
<feature type="region of interest" description="Disordered" evidence="7">
    <location>
        <begin position="1029"/>
        <end position="1081"/>
    </location>
</feature>
<accession>A0A0M0J7L4</accession>
<evidence type="ECO:0000256" key="6">
    <source>
        <dbReference type="PROSITE-ProRule" id="PRU00175"/>
    </source>
</evidence>
<proteinExistence type="predicted"/>
<evidence type="ECO:0000256" key="2">
    <source>
        <dbReference type="ARBA" id="ARBA00023015"/>
    </source>
</evidence>
<keyword evidence="6" id="KW-0479">Metal-binding</keyword>
<dbReference type="InterPro" id="IPR013083">
    <property type="entry name" value="Znf_RING/FYVE/PHD"/>
</dbReference>
<dbReference type="SUPFAM" id="SSF57850">
    <property type="entry name" value="RING/U-box"/>
    <property type="match status" value="1"/>
</dbReference>
<dbReference type="SMART" id="SM00380">
    <property type="entry name" value="AP2"/>
    <property type="match status" value="6"/>
</dbReference>
<keyword evidence="2" id="KW-0805">Transcription regulation</keyword>
<keyword evidence="5" id="KW-0539">Nucleus</keyword>
<dbReference type="GO" id="GO:0003677">
    <property type="term" value="F:DNA binding"/>
    <property type="evidence" value="ECO:0007669"/>
    <property type="project" value="UniProtKB-KW"/>
</dbReference>
<dbReference type="EMBL" id="JWZX01003298">
    <property type="protein sequence ID" value="KOO22228.1"/>
    <property type="molecule type" value="Genomic_DNA"/>
</dbReference>
<keyword evidence="4" id="KW-0804">Transcription</keyword>
<dbReference type="SUPFAM" id="SSF54171">
    <property type="entry name" value="DNA-binding domain"/>
    <property type="match status" value="7"/>
</dbReference>
<feature type="domain" description="AP2/ERF" evidence="9">
    <location>
        <begin position="457"/>
        <end position="494"/>
    </location>
</feature>
<dbReference type="AlphaFoldDB" id="A0A0M0J7L4"/>
<evidence type="ECO:0008006" key="12">
    <source>
        <dbReference type="Google" id="ProtNLM"/>
    </source>
</evidence>
<feature type="compositionally biased region" description="Polar residues" evidence="7">
    <location>
        <begin position="1068"/>
        <end position="1077"/>
    </location>
</feature>
<evidence type="ECO:0000256" key="4">
    <source>
        <dbReference type="ARBA" id="ARBA00023163"/>
    </source>
</evidence>
<feature type="domain" description="RING-type" evidence="8">
    <location>
        <begin position="1122"/>
        <end position="1185"/>
    </location>
</feature>
<comment type="caution">
    <text evidence="10">The sequence shown here is derived from an EMBL/GenBank/DDBJ whole genome shotgun (WGS) entry which is preliminary data.</text>
</comment>
<dbReference type="PANTHER" id="PTHR31677">
    <property type="entry name" value="AP2 DOMAIN CLASS TRANSCRIPTION FACTOR"/>
    <property type="match status" value="1"/>
</dbReference>
<evidence type="ECO:0000256" key="3">
    <source>
        <dbReference type="ARBA" id="ARBA00023125"/>
    </source>
</evidence>
<feature type="domain" description="AP2/ERF" evidence="9">
    <location>
        <begin position="113"/>
        <end position="169"/>
    </location>
</feature>
<evidence type="ECO:0000256" key="5">
    <source>
        <dbReference type="ARBA" id="ARBA00023242"/>
    </source>
</evidence>
<dbReference type="InterPro" id="IPR016177">
    <property type="entry name" value="DNA-bd_dom_sf"/>
</dbReference>